<dbReference type="GO" id="GO:0005811">
    <property type="term" value="C:lipid droplet"/>
    <property type="evidence" value="ECO:0007669"/>
    <property type="project" value="TreeGrafter"/>
</dbReference>
<dbReference type="Proteomes" id="UP001305647">
    <property type="component" value="Unassembled WGS sequence"/>
</dbReference>
<comment type="caution">
    <text evidence="4">The sequence shown here is derived from an EMBL/GenBank/DDBJ whole genome shotgun (WGS) entry which is preliminary data.</text>
</comment>
<accession>A0AAN6PQK9</accession>
<dbReference type="GO" id="GO:0004806">
    <property type="term" value="F:triacylglycerol lipase activity"/>
    <property type="evidence" value="ECO:0007669"/>
    <property type="project" value="TreeGrafter"/>
</dbReference>
<dbReference type="EMBL" id="MU863755">
    <property type="protein sequence ID" value="KAK4095948.1"/>
    <property type="molecule type" value="Genomic_DNA"/>
</dbReference>
<evidence type="ECO:0000256" key="3">
    <source>
        <dbReference type="RuleBase" id="RU000363"/>
    </source>
</evidence>
<proteinExistence type="inferred from homology"/>
<dbReference type="PRINTS" id="PR00080">
    <property type="entry name" value="SDRFAMILY"/>
</dbReference>
<dbReference type="GO" id="GO:0005783">
    <property type="term" value="C:endoplasmic reticulum"/>
    <property type="evidence" value="ECO:0007669"/>
    <property type="project" value="TreeGrafter"/>
</dbReference>
<dbReference type="InterPro" id="IPR036291">
    <property type="entry name" value="NAD(P)-bd_dom_sf"/>
</dbReference>
<protein>
    <submittedName>
        <fullName evidence="4">NAD(P)-binding protein</fullName>
    </submittedName>
</protein>
<sequence length="291" mass="31543">MICPRDFAQHPAARSGGIAFRASWKNSVVRRSERNNIEGVSSGSRGFFDPWLVIDVLMRRSWFQGQHRIPIGGGHVSARDSCLMHADSVEYPTHDPQDQRMKKTVLITGCSHGGLGFHLAEAFLARGFYVFATLRDTAKAGPLANREEIDILQLDVTSAESVQSCAKTVEKKTGGSLDVLVNNAGAGFTLPLLDTPIDDAKQLYELNLWAPLAVTQAFAPLIIQATGVVCNISSVSSICNFAWAGKSGPATTLLTWQRTKSVIFHPPPGIYASSKSALNVPSETLRVEPQP</sequence>
<evidence type="ECO:0000256" key="1">
    <source>
        <dbReference type="ARBA" id="ARBA00006484"/>
    </source>
</evidence>
<dbReference type="Pfam" id="PF00106">
    <property type="entry name" value="adh_short"/>
    <property type="match status" value="1"/>
</dbReference>
<keyword evidence="2" id="KW-0560">Oxidoreductase</keyword>
<dbReference type="SUPFAM" id="SSF51735">
    <property type="entry name" value="NAD(P)-binding Rossmann-fold domains"/>
    <property type="match status" value="1"/>
</dbReference>
<dbReference type="GO" id="GO:0000140">
    <property type="term" value="F:acylglycerone-phosphate reductase (NADP+) activity"/>
    <property type="evidence" value="ECO:0007669"/>
    <property type="project" value="TreeGrafter"/>
</dbReference>
<dbReference type="InterPro" id="IPR002347">
    <property type="entry name" value="SDR_fam"/>
</dbReference>
<reference evidence="4" key="2">
    <citation type="submission" date="2023-05" db="EMBL/GenBank/DDBJ databases">
        <authorList>
            <consortium name="Lawrence Berkeley National Laboratory"/>
            <person name="Steindorff A."/>
            <person name="Hensen N."/>
            <person name="Bonometti L."/>
            <person name="Westerberg I."/>
            <person name="Brannstrom I.O."/>
            <person name="Guillou S."/>
            <person name="Cros-Aarteil S."/>
            <person name="Calhoun S."/>
            <person name="Haridas S."/>
            <person name="Kuo A."/>
            <person name="Mondo S."/>
            <person name="Pangilinan J."/>
            <person name="Riley R."/>
            <person name="Labutti K."/>
            <person name="Andreopoulos B."/>
            <person name="Lipzen A."/>
            <person name="Chen C."/>
            <person name="Yanf M."/>
            <person name="Daum C."/>
            <person name="Ng V."/>
            <person name="Clum A."/>
            <person name="Ohm R."/>
            <person name="Martin F."/>
            <person name="Silar P."/>
            <person name="Natvig D."/>
            <person name="Lalanne C."/>
            <person name="Gautier V."/>
            <person name="Ament-Velasquez S.L."/>
            <person name="Kruys A."/>
            <person name="Hutchinson M.I."/>
            <person name="Powell A.J."/>
            <person name="Barry K."/>
            <person name="Miller A.N."/>
            <person name="Grigoriev I.V."/>
            <person name="Debuchy R."/>
            <person name="Gladieux P."/>
            <person name="Thoren M.H."/>
            <person name="Johannesson H."/>
        </authorList>
    </citation>
    <scope>NUCLEOTIDE SEQUENCE</scope>
    <source>
        <strain evidence="4">CBS 757.83</strain>
    </source>
</reference>
<comment type="similarity">
    <text evidence="1 3">Belongs to the short-chain dehydrogenases/reductases (SDR) family.</text>
</comment>
<dbReference type="PANTHER" id="PTHR44169">
    <property type="entry name" value="NADPH-DEPENDENT 1-ACYLDIHYDROXYACETONE PHOSPHATE REDUCTASE"/>
    <property type="match status" value="1"/>
</dbReference>
<organism evidence="4 5">
    <name type="scientific">Parathielavia hyrcaniae</name>
    <dbReference type="NCBI Taxonomy" id="113614"/>
    <lineage>
        <taxon>Eukaryota</taxon>
        <taxon>Fungi</taxon>
        <taxon>Dikarya</taxon>
        <taxon>Ascomycota</taxon>
        <taxon>Pezizomycotina</taxon>
        <taxon>Sordariomycetes</taxon>
        <taxon>Sordariomycetidae</taxon>
        <taxon>Sordariales</taxon>
        <taxon>Chaetomiaceae</taxon>
        <taxon>Parathielavia</taxon>
    </lineage>
</organism>
<reference evidence="4" key="1">
    <citation type="journal article" date="2023" name="Mol. Phylogenet. Evol.">
        <title>Genome-scale phylogeny and comparative genomics of the fungal order Sordariales.</title>
        <authorList>
            <person name="Hensen N."/>
            <person name="Bonometti L."/>
            <person name="Westerberg I."/>
            <person name="Brannstrom I.O."/>
            <person name="Guillou S."/>
            <person name="Cros-Aarteil S."/>
            <person name="Calhoun S."/>
            <person name="Haridas S."/>
            <person name="Kuo A."/>
            <person name="Mondo S."/>
            <person name="Pangilinan J."/>
            <person name="Riley R."/>
            <person name="LaButti K."/>
            <person name="Andreopoulos B."/>
            <person name="Lipzen A."/>
            <person name="Chen C."/>
            <person name="Yan M."/>
            <person name="Daum C."/>
            <person name="Ng V."/>
            <person name="Clum A."/>
            <person name="Steindorff A."/>
            <person name="Ohm R.A."/>
            <person name="Martin F."/>
            <person name="Silar P."/>
            <person name="Natvig D.O."/>
            <person name="Lalanne C."/>
            <person name="Gautier V."/>
            <person name="Ament-Velasquez S.L."/>
            <person name="Kruys A."/>
            <person name="Hutchinson M.I."/>
            <person name="Powell A.J."/>
            <person name="Barry K."/>
            <person name="Miller A.N."/>
            <person name="Grigoriev I.V."/>
            <person name="Debuchy R."/>
            <person name="Gladieux P."/>
            <person name="Hiltunen Thoren M."/>
            <person name="Johannesson H."/>
        </authorList>
    </citation>
    <scope>NUCLEOTIDE SEQUENCE</scope>
    <source>
        <strain evidence="4">CBS 757.83</strain>
    </source>
</reference>
<dbReference type="GO" id="GO:0019433">
    <property type="term" value="P:triglyceride catabolic process"/>
    <property type="evidence" value="ECO:0007669"/>
    <property type="project" value="TreeGrafter"/>
</dbReference>
<gene>
    <name evidence="4" type="ORF">N658DRAFT_502115</name>
</gene>
<dbReference type="Gene3D" id="3.40.50.720">
    <property type="entry name" value="NAD(P)-binding Rossmann-like Domain"/>
    <property type="match status" value="1"/>
</dbReference>
<evidence type="ECO:0000313" key="4">
    <source>
        <dbReference type="EMBL" id="KAK4095948.1"/>
    </source>
</evidence>
<dbReference type="PANTHER" id="PTHR44169:SF6">
    <property type="entry name" value="NADPH-DEPENDENT 1-ACYLDIHYDROXYACETONE PHOSPHATE REDUCTASE"/>
    <property type="match status" value="1"/>
</dbReference>
<name>A0AAN6PQK9_9PEZI</name>
<evidence type="ECO:0000256" key="2">
    <source>
        <dbReference type="ARBA" id="ARBA00023002"/>
    </source>
</evidence>
<dbReference type="PRINTS" id="PR00081">
    <property type="entry name" value="GDHRDH"/>
</dbReference>
<dbReference type="GO" id="GO:0006654">
    <property type="term" value="P:phosphatidic acid biosynthetic process"/>
    <property type="evidence" value="ECO:0007669"/>
    <property type="project" value="TreeGrafter"/>
</dbReference>
<dbReference type="AlphaFoldDB" id="A0AAN6PQK9"/>
<keyword evidence="5" id="KW-1185">Reference proteome</keyword>
<evidence type="ECO:0000313" key="5">
    <source>
        <dbReference type="Proteomes" id="UP001305647"/>
    </source>
</evidence>